<dbReference type="AlphaFoldDB" id="A0A2D2B081"/>
<dbReference type="Pfam" id="PF07022">
    <property type="entry name" value="Phage_CI_repr"/>
    <property type="match status" value="1"/>
</dbReference>
<accession>A0A2D2B081</accession>
<dbReference type="EMBL" id="CP024201">
    <property type="protein sequence ID" value="ATQ43660.1"/>
    <property type="molecule type" value="Genomic_DNA"/>
</dbReference>
<dbReference type="RefSeq" id="WP_099622909.1">
    <property type="nucleotide sequence ID" value="NZ_CP024201.1"/>
</dbReference>
<evidence type="ECO:0000313" key="3">
    <source>
        <dbReference type="Proteomes" id="UP000228945"/>
    </source>
</evidence>
<dbReference type="InterPro" id="IPR010982">
    <property type="entry name" value="Lambda_DNA-bd_dom_sf"/>
</dbReference>
<proteinExistence type="predicted"/>
<dbReference type="Gene3D" id="1.10.260.40">
    <property type="entry name" value="lambda repressor-like DNA-binding domains"/>
    <property type="match status" value="1"/>
</dbReference>
<dbReference type="InterPro" id="IPR010744">
    <property type="entry name" value="Phage_CI_N"/>
</dbReference>
<dbReference type="GO" id="GO:0003677">
    <property type="term" value="F:DNA binding"/>
    <property type="evidence" value="ECO:0007669"/>
    <property type="project" value="InterPro"/>
</dbReference>
<dbReference type="KEGG" id="cmb:CSW64_15295"/>
<reference evidence="2 3" key="1">
    <citation type="submission" date="2017-10" db="EMBL/GenBank/DDBJ databases">
        <title>Genome sequence of Caulobacter mirabilis FWC38.</title>
        <authorList>
            <person name="Fiebig A."/>
            <person name="Crosson S."/>
        </authorList>
    </citation>
    <scope>NUCLEOTIDE SEQUENCE [LARGE SCALE GENOMIC DNA]</scope>
    <source>
        <strain evidence="2 3">FWC 38</strain>
    </source>
</reference>
<dbReference type="PROSITE" id="PS50943">
    <property type="entry name" value="HTH_CROC1"/>
    <property type="match status" value="1"/>
</dbReference>
<evidence type="ECO:0000313" key="2">
    <source>
        <dbReference type="EMBL" id="ATQ43660.1"/>
    </source>
</evidence>
<keyword evidence="3" id="KW-1185">Reference proteome</keyword>
<gene>
    <name evidence="2" type="ORF">CSW64_15295</name>
</gene>
<dbReference type="SUPFAM" id="SSF47413">
    <property type="entry name" value="lambda repressor-like DNA-binding domains"/>
    <property type="match status" value="1"/>
</dbReference>
<dbReference type="OrthoDB" id="6889573at2"/>
<dbReference type="InterPro" id="IPR001387">
    <property type="entry name" value="Cro/C1-type_HTH"/>
</dbReference>
<feature type="domain" description="HTH cro/C1-type" evidence="1">
    <location>
        <begin position="23"/>
        <end position="62"/>
    </location>
</feature>
<dbReference type="Proteomes" id="UP000228945">
    <property type="component" value="Chromosome"/>
</dbReference>
<dbReference type="SMART" id="SM00530">
    <property type="entry name" value="HTH_XRE"/>
    <property type="match status" value="1"/>
</dbReference>
<organism evidence="2 3">
    <name type="scientific">Caulobacter mirabilis</name>
    <dbReference type="NCBI Taxonomy" id="69666"/>
    <lineage>
        <taxon>Bacteria</taxon>
        <taxon>Pseudomonadati</taxon>
        <taxon>Pseudomonadota</taxon>
        <taxon>Alphaproteobacteria</taxon>
        <taxon>Caulobacterales</taxon>
        <taxon>Caulobacteraceae</taxon>
        <taxon>Caulobacter</taxon>
    </lineage>
</organism>
<sequence>MSSRGERLTAAIRWRGISKMLVLANDLNVNESAISRWRQDGAMSLQHAARIAEVLDVSMDWLILGRGEMDAPKDLVLRADEFELLRAIRRFDDRSREDLLRFLSYARLIP</sequence>
<protein>
    <recommendedName>
        <fullName evidence="1">HTH cro/C1-type domain-containing protein</fullName>
    </recommendedName>
</protein>
<dbReference type="CDD" id="cd00093">
    <property type="entry name" value="HTH_XRE"/>
    <property type="match status" value="1"/>
</dbReference>
<name>A0A2D2B081_9CAUL</name>
<dbReference type="GO" id="GO:0045892">
    <property type="term" value="P:negative regulation of DNA-templated transcription"/>
    <property type="evidence" value="ECO:0007669"/>
    <property type="project" value="InterPro"/>
</dbReference>
<evidence type="ECO:0000259" key="1">
    <source>
        <dbReference type="PROSITE" id="PS50943"/>
    </source>
</evidence>